<accession>A0ABQ9H8C3</accession>
<protein>
    <submittedName>
        <fullName evidence="1">Uncharacterized protein</fullName>
    </submittedName>
</protein>
<reference evidence="1 2" key="1">
    <citation type="submission" date="2023-02" db="EMBL/GenBank/DDBJ databases">
        <title>LHISI_Scaffold_Assembly.</title>
        <authorList>
            <person name="Stuart O.P."/>
            <person name="Cleave R."/>
            <person name="Magrath M.J.L."/>
            <person name="Mikheyev A.S."/>
        </authorList>
    </citation>
    <scope>NUCLEOTIDE SEQUENCE [LARGE SCALE GENOMIC DNA]</scope>
    <source>
        <strain evidence="1">Daus_M_001</strain>
        <tissue evidence="1">Leg muscle</tissue>
    </source>
</reference>
<sequence length="202" mass="23345">MKCRLTAASPHIPDGPFPRDEIQDRSFSNIYYHLTTNTGLKLNIHWLCYSMKLDCVYCLPCRLFPQQQKAHTDSTQTQRISTSGVRGWKAYKNAMKNPKAMLVLALRMNSRANMGQMMTQSTEHLGKKDTSGRRILNVTFTLYTCNLTFRETREYRNKGNFLSIIELLSKYDPVLQELLLHLCCAVKYLCPEIQNELIDLLS</sequence>
<organism evidence="1 2">
    <name type="scientific">Dryococelus australis</name>
    <dbReference type="NCBI Taxonomy" id="614101"/>
    <lineage>
        <taxon>Eukaryota</taxon>
        <taxon>Metazoa</taxon>
        <taxon>Ecdysozoa</taxon>
        <taxon>Arthropoda</taxon>
        <taxon>Hexapoda</taxon>
        <taxon>Insecta</taxon>
        <taxon>Pterygota</taxon>
        <taxon>Neoptera</taxon>
        <taxon>Polyneoptera</taxon>
        <taxon>Phasmatodea</taxon>
        <taxon>Verophasmatodea</taxon>
        <taxon>Anareolatae</taxon>
        <taxon>Phasmatidae</taxon>
        <taxon>Eurycanthinae</taxon>
        <taxon>Dryococelus</taxon>
    </lineage>
</organism>
<dbReference type="EMBL" id="JARBHB010000006">
    <property type="protein sequence ID" value="KAJ8880358.1"/>
    <property type="molecule type" value="Genomic_DNA"/>
</dbReference>
<evidence type="ECO:0000313" key="1">
    <source>
        <dbReference type="EMBL" id="KAJ8880358.1"/>
    </source>
</evidence>
<dbReference type="PANTHER" id="PTHR45749:SF37">
    <property type="entry name" value="OS05G0311600 PROTEIN"/>
    <property type="match status" value="1"/>
</dbReference>
<gene>
    <name evidence="1" type="ORF">PR048_016827</name>
</gene>
<comment type="caution">
    <text evidence="1">The sequence shown here is derived from an EMBL/GenBank/DDBJ whole genome shotgun (WGS) entry which is preliminary data.</text>
</comment>
<keyword evidence="2" id="KW-1185">Reference proteome</keyword>
<evidence type="ECO:0000313" key="2">
    <source>
        <dbReference type="Proteomes" id="UP001159363"/>
    </source>
</evidence>
<name>A0ABQ9H8C3_9NEOP</name>
<dbReference type="Proteomes" id="UP001159363">
    <property type="component" value="Chromosome 5"/>
</dbReference>
<proteinExistence type="predicted"/>
<dbReference type="PANTHER" id="PTHR45749">
    <property type="match status" value="1"/>
</dbReference>